<dbReference type="Proteomes" id="UP000032049">
    <property type="component" value="Unassembled WGS sequence"/>
</dbReference>
<dbReference type="EMBL" id="JXRA01000148">
    <property type="protein sequence ID" value="KIO74679.1"/>
    <property type="molecule type" value="Genomic_DNA"/>
</dbReference>
<dbReference type="GO" id="GO:0004029">
    <property type="term" value="F:aldehyde dehydrogenase (NAD+) activity"/>
    <property type="evidence" value="ECO:0007669"/>
    <property type="project" value="TreeGrafter"/>
</dbReference>
<dbReference type="SUPFAM" id="SSF51735">
    <property type="entry name" value="NAD(P)-binding Rossmann-fold domains"/>
    <property type="match status" value="1"/>
</dbReference>
<evidence type="ECO:0000313" key="2">
    <source>
        <dbReference type="Proteomes" id="UP000032049"/>
    </source>
</evidence>
<dbReference type="InterPro" id="IPR036291">
    <property type="entry name" value="NAD(P)-bd_dom_sf"/>
</dbReference>
<accession>A0A0D0FQD5</accession>
<dbReference type="OrthoDB" id="751203at2"/>
<dbReference type="InterPro" id="IPR051783">
    <property type="entry name" value="NAD(P)-dependent_oxidoreduct"/>
</dbReference>
<protein>
    <submittedName>
        <fullName evidence="1">Epimerase</fullName>
    </submittedName>
</protein>
<name>A0A0D0FQD5_9SPHI</name>
<organism evidence="1 2">
    <name type="scientific">Pedobacter lusitanus</name>
    <dbReference type="NCBI Taxonomy" id="1503925"/>
    <lineage>
        <taxon>Bacteria</taxon>
        <taxon>Pseudomonadati</taxon>
        <taxon>Bacteroidota</taxon>
        <taxon>Sphingobacteriia</taxon>
        <taxon>Sphingobacteriales</taxon>
        <taxon>Sphingobacteriaceae</taxon>
        <taxon>Pedobacter</taxon>
    </lineage>
</organism>
<evidence type="ECO:0000313" key="1">
    <source>
        <dbReference type="EMBL" id="KIO74679.1"/>
    </source>
</evidence>
<dbReference type="STRING" id="1503925.TH53_25090"/>
<dbReference type="PANTHER" id="PTHR48079">
    <property type="entry name" value="PROTEIN YEEZ"/>
    <property type="match status" value="1"/>
</dbReference>
<comment type="caution">
    <text evidence="1">The sequence shown here is derived from an EMBL/GenBank/DDBJ whole genome shotgun (WGS) entry which is preliminary data.</text>
</comment>
<keyword evidence="2" id="KW-1185">Reference proteome</keyword>
<sequence>MAPLNNKISILGCGWYGLELARELIKNDYLIKGSTTTPEKLNSLQQSGIIPYLVNFKEEEDQFDIEFFDCDLLIISIPPKRSSAEQHTFLSKIEKISKAAASRNIPNIIFISATSVYGDYNEEVNEHTLPNPETESGKAILSAESVLKNNPRFTTTIIRFGGLIGPGRDPGRFFAGKSAIPNGKAPVNLIHLSDCIGLTLSILKKQAFGYTYNACTTDHPTRAVFYTASSLKSGFDKPQFNDELLNWKLVSSIYIAEKLGYEFKVTLNSIILPFLSL</sequence>
<gene>
    <name evidence="1" type="ORF">TH53_25090</name>
</gene>
<reference evidence="1 2" key="1">
    <citation type="submission" date="2015-01" db="EMBL/GenBank/DDBJ databases">
        <title>Draft genome sequence of Pedobacter sp. NL19 isolated from sludge of an effluent treatment pond in an abandoned uranium mine.</title>
        <authorList>
            <person name="Santos T."/>
            <person name="Caetano T."/>
            <person name="Covas C."/>
            <person name="Cruz A."/>
            <person name="Mendo S."/>
        </authorList>
    </citation>
    <scope>NUCLEOTIDE SEQUENCE [LARGE SCALE GENOMIC DNA]</scope>
    <source>
        <strain evidence="1 2">NL19</strain>
    </source>
</reference>
<dbReference type="PANTHER" id="PTHR48079:SF6">
    <property type="entry name" value="NAD(P)-BINDING DOMAIN-CONTAINING PROTEIN-RELATED"/>
    <property type="match status" value="1"/>
</dbReference>
<dbReference type="GO" id="GO:0005737">
    <property type="term" value="C:cytoplasm"/>
    <property type="evidence" value="ECO:0007669"/>
    <property type="project" value="TreeGrafter"/>
</dbReference>
<proteinExistence type="predicted"/>
<dbReference type="Gene3D" id="3.40.50.720">
    <property type="entry name" value="NAD(P)-binding Rossmann-like Domain"/>
    <property type="match status" value="1"/>
</dbReference>
<dbReference type="AlphaFoldDB" id="A0A0D0FQD5"/>